<evidence type="ECO:0000313" key="5">
    <source>
        <dbReference type="EMBL" id="PZX51581.1"/>
    </source>
</evidence>
<sequence>MSNEYYKMRIKLFLTPNTSNLSFDHIPLLVGVVHKWLGSNNPFHGNPSLYSFSWLQGARKGNGGLNFPQGASFFISAHDETLIKLIVRNAVDQPELFAGMKVREIRMQSNPSFDREEEYFSVASPVLIKKKEENRIKHCLSTDQEADELLILSMRNKMNIAGIDSSDMTISFDPDYRSAHTKLINYNGIKNRANVCPVIVKGTPEQIAFIWNVGVGNSTGIGFGALN</sequence>
<name>A0A2W7QUB5_9BACT</name>
<dbReference type="GO" id="GO:0003723">
    <property type="term" value="F:RNA binding"/>
    <property type="evidence" value="ECO:0007669"/>
    <property type="project" value="UniProtKB-KW"/>
</dbReference>
<dbReference type="Proteomes" id="UP000249115">
    <property type="component" value="Unassembled WGS sequence"/>
</dbReference>
<proteinExistence type="inferred from homology"/>
<evidence type="ECO:0000313" key="6">
    <source>
        <dbReference type="Proteomes" id="UP000249115"/>
    </source>
</evidence>
<dbReference type="GO" id="GO:0016788">
    <property type="term" value="F:hydrolase activity, acting on ester bonds"/>
    <property type="evidence" value="ECO:0007669"/>
    <property type="project" value="InterPro"/>
</dbReference>
<evidence type="ECO:0000259" key="4">
    <source>
        <dbReference type="Pfam" id="PF01881"/>
    </source>
</evidence>
<evidence type="ECO:0000256" key="1">
    <source>
        <dbReference type="ARBA" id="ARBA00005937"/>
    </source>
</evidence>
<dbReference type="RefSeq" id="WP_223271793.1">
    <property type="nucleotide sequence ID" value="NZ_MSSV01000002.1"/>
</dbReference>
<evidence type="ECO:0000256" key="2">
    <source>
        <dbReference type="ARBA" id="ARBA00022884"/>
    </source>
</evidence>
<dbReference type="InterPro" id="IPR049435">
    <property type="entry name" value="Cas_Cas6_C"/>
</dbReference>
<dbReference type="InterPro" id="IPR010156">
    <property type="entry name" value="CRISPR-assoc_prot_Cas6"/>
</dbReference>
<accession>A0A2W7QUB5</accession>
<dbReference type="Gene3D" id="3.30.70.1890">
    <property type="match status" value="1"/>
</dbReference>
<dbReference type="NCBIfam" id="TIGR01877">
    <property type="entry name" value="cas_cas6"/>
    <property type="match status" value="1"/>
</dbReference>
<dbReference type="GO" id="GO:0051607">
    <property type="term" value="P:defense response to virus"/>
    <property type="evidence" value="ECO:0007669"/>
    <property type="project" value="UniProtKB-KW"/>
</dbReference>
<dbReference type="PANTHER" id="PTHR36984:SF1">
    <property type="entry name" value="CRISPR-ASSOCIATED ENDORIBONUCLEASE CAS6 1"/>
    <property type="match status" value="1"/>
</dbReference>
<dbReference type="EMBL" id="QKZU01000018">
    <property type="protein sequence ID" value="PZX51581.1"/>
    <property type="molecule type" value="Genomic_DNA"/>
</dbReference>
<dbReference type="AlphaFoldDB" id="A0A2W7QUB5"/>
<dbReference type="Gene3D" id="3.30.70.1900">
    <property type="match status" value="1"/>
</dbReference>
<dbReference type="InterPro" id="IPR045747">
    <property type="entry name" value="CRISPR-assoc_prot_Cas6_N_sf"/>
</dbReference>
<comment type="similarity">
    <text evidence="1">Belongs to the CRISPR-associated protein Cas6/Cse3/CasE family.</text>
</comment>
<gene>
    <name evidence="5" type="ORF">LV84_03738</name>
</gene>
<protein>
    <submittedName>
        <fullName evidence="5">CRISPR-associated endoribonuclease Cas6</fullName>
    </submittedName>
</protein>
<evidence type="ECO:0000256" key="3">
    <source>
        <dbReference type="ARBA" id="ARBA00023118"/>
    </source>
</evidence>
<keyword evidence="2" id="KW-0694">RNA-binding</keyword>
<feature type="domain" description="CRISPR associated protein Cas6 C-terminal" evidence="4">
    <location>
        <begin position="110"/>
        <end position="226"/>
    </location>
</feature>
<keyword evidence="3" id="KW-0051">Antiviral defense</keyword>
<dbReference type="CDD" id="cd21140">
    <property type="entry name" value="Cas6_I-like"/>
    <property type="match status" value="1"/>
</dbReference>
<organism evidence="5 6">
    <name type="scientific">Algoriphagus ratkowskyi</name>
    <dbReference type="NCBI Taxonomy" id="57028"/>
    <lineage>
        <taxon>Bacteria</taxon>
        <taxon>Pseudomonadati</taxon>
        <taxon>Bacteroidota</taxon>
        <taxon>Cytophagia</taxon>
        <taxon>Cytophagales</taxon>
        <taxon>Cyclobacteriaceae</taxon>
        <taxon>Algoriphagus</taxon>
    </lineage>
</organism>
<dbReference type="PANTHER" id="PTHR36984">
    <property type="entry name" value="CRISPR-ASSOCIATED ENDORIBONUCLEASE CAS6 1"/>
    <property type="match status" value="1"/>
</dbReference>
<dbReference type="Pfam" id="PF01881">
    <property type="entry name" value="Cas_Cas6_C"/>
    <property type="match status" value="1"/>
</dbReference>
<reference evidence="5 6" key="1">
    <citation type="submission" date="2018-06" db="EMBL/GenBank/DDBJ databases">
        <title>Genomic Encyclopedia of Archaeal and Bacterial Type Strains, Phase II (KMG-II): from individual species to whole genera.</title>
        <authorList>
            <person name="Goeker M."/>
        </authorList>
    </citation>
    <scope>NUCLEOTIDE SEQUENCE [LARGE SCALE GENOMIC DNA]</scope>
    <source>
        <strain evidence="5 6">DSM 22686</strain>
    </source>
</reference>
<comment type="caution">
    <text evidence="5">The sequence shown here is derived from an EMBL/GenBank/DDBJ whole genome shotgun (WGS) entry which is preliminary data.</text>
</comment>